<comment type="caution">
    <text evidence="19">Lacks conserved residue(s) required for the propagation of feature annotation.</text>
</comment>
<comment type="subcellular location">
    <subcellularLocation>
        <location evidence="5 19">Cytoplasm</location>
    </subcellularLocation>
</comment>
<comment type="function">
    <text evidence="4 19">Catalyzes the conversion of 3-deoxy-D-arabino-heptulosonate 7-phosphate (DAHP) to dehydroquinate (DHQ).</text>
</comment>
<feature type="domain" description="3-dehydroquinate synthase N-terminal" evidence="20">
    <location>
        <begin position="70"/>
        <end position="182"/>
    </location>
</feature>
<dbReference type="GO" id="GO:0003856">
    <property type="term" value="F:3-dehydroquinate synthase activity"/>
    <property type="evidence" value="ECO:0007669"/>
    <property type="project" value="UniProtKB-UniRule"/>
</dbReference>
<dbReference type="GO" id="GO:0000166">
    <property type="term" value="F:nucleotide binding"/>
    <property type="evidence" value="ECO:0007669"/>
    <property type="project" value="UniProtKB-KW"/>
</dbReference>
<proteinExistence type="inferred from homology"/>
<dbReference type="SUPFAM" id="SSF56796">
    <property type="entry name" value="Dehydroquinate synthase-like"/>
    <property type="match status" value="1"/>
</dbReference>
<dbReference type="GO" id="GO:0046872">
    <property type="term" value="F:metal ion binding"/>
    <property type="evidence" value="ECO:0007669"/>
    <property type="project" value="UniProtKB-KW"/>
</dbReference>
<evidence type="ECO:0000256" key="4">
    <source>
        <dbReference type="ARBA" id="ARBA00003485"/>
    </source>
</evidence>
<feature type="binding site" evidence="19">
    <location>
        <begin position="132"/>
        <end position="133"/>
    </location>
    <ligand>
        <name>NAD(+)</name>
        <dbReference type="ChEBI" id="CHEBI:57540"/>
    </ligand>
</feature>
<evidence type="ECO:0000256" key="9">
    <source>
        <dbReference type="ARBA" id="ARBA00017684"/>
    </source>
</evidence>
<evidence type="ECO:0000256" key="1">
    <source>
        <dbReference type="ARBA" id="ARBA00001393"/>
    </source>
</evidence>
<comment type="catalytic activity">
    <reaction evidence="1 19">
        <text>7-phospho-2-dehydro-3-deoxy-D-arabino-heptonate = 3-dehydroquinate + phosphate</text>
        <dbReference type="Rhea" id="RHEA:21968"/>
        <dbReference type="ChEBI" id="CHEBI:32364"/>
        <dbReference type="ChEBI" id="CHEBI:43474"/>
        <dbReference type="ChEBI" id="CHEBI:58394"/>
        <dbReference type="EC" id="4.2.3.4"/>
    </reaction>
</comment>
<dbReference type="EMBL" id="CP118166">
    <property type="protein sequence ID" value="WDI31731.1"/>
    <property type="molecule type" value="Genomic_DNA"/>
</dbReference>
<dbReference type="PIRSF" id="PIRSF001455">
    <property type="entry name" value="DHQ_synth"/>
    <property type="match status" value="1"/>
</dbReference>
<keyword evidence="11 19" id="KW-0028">Amino-acid biosynthesis</keyword>
<feature type="binding site" evidence="19">
    <location>
        <position position="154"/>
    </location>
    <ligand>
        <name>NAD(+)</name>
        <dbReference type="ChEBI" id="CHEBI:57540"/>
    </ligand>
</feature>
<protein>
    <recommendedName>
        <fullName evidence="9 19">3-dehydroquinate synthase</fullName>
        <shortName evidence="19">DHQS</shortName>
        <ecNumber evidence="8 19">4.2.3.4</ecNumber>
    </recommendedName>
</protein>
<dbReference type="Proteomes" id="UP001214043">
    <property type="component" value="Chromosome"/>
</dbReference>
<dbReference type="Pfam" id="PF24621">
    <property type="entry name" value="DHQS_C"/>
    <property type="match status" value="1"/>
</dbReference>
<keyword evidence="15 19" id="KW-0520">NAD</keyword>
<feature type="binding site" evidence="19">
    <location>
        <position position="145"/>
    </location>
    <ligand>
        <name>NAD(+)</name>
        <dbReference type="ChEBI" id="CHEBI:57540"/>
    </ligand>
</feature>
<dbReference type="GO" id="GO:0005737">
    <property type="term" value="C:cytoplasm"/>
    <property type="evidence" value="ECO:0007669"/>
    <property type="project" value="UniProtKB-SubCell"/>
</dbReference>
<feature type="binding site" evidence="19">
    <location>
        <begin position="108"/>
        <end position="112"/>
    </location>
    <ligand>
        <name>NAD(+)</name>
        <dbReference type="ChEBI" id="CHEBI:57540"/>
    </ligand>
</feature>
<dbReference type="InterPro" id="IPR030963">
    <property type="entry name" value="DHQ_synth_fam"/>
</dbReference>
<evidence type="ECO:0000313" key="23">
    <source>
        <dbReference type="Proteomes" id="UP001214043"/>
    </source>
</evidence>
<evidence type="ECO:0000256" key="7">
    <source>
        <dbReference type="ARBA" id="ARBA00005412"/>
    </source>
</evidence>
<comment type="cofactor">
    <cofactor evidence="19">
        <name>Co(2+)</name>
        <dbReference type="ChEBI" id="CHEBI:48828"/>
    </cofactor>
    <cofactor evidence="19">
        <name>Zn(2+)</name>
        <dbReference type="ChEBI" id="CHEBI:29105"/>
    </cofactor>
    <text evidence="19">Binds 1 divalent metal cation per subunit. Can use either Co(2+) or Zn(2+).</text>
</comment>
<dbReference type="GO" id="GO:0009073">
    <property type="term" value="P:aromatic amino acid family biosynthetic process"/>
    <property type="evidence" value="ECO:0007669"/>
    <property type="project" value="UniProtKB-KW"/>
</dbReference>
<keyword evidence="23" id="KW-1185">Reference proteome</keyword>
<comment type="cofactor">
    <cofactor evidence="2 19">
        <name>NAD(+)</name>
        <dbReference type="ChEBI" id="CHEBI:57540"/>
    </cofactor>
</comment>
<dbReference type="NCBIfam" id="TIGR01357">
    <property type="entry name" value="aroB"/>
    <property type="match status" value="1"/>
</dbReference>
<name>A0AAE9ZIP7_9PROT</name>
<keyword evidence="10 19" id="KW-0963">Cytoplasm</keyword>
<keyword evidence="18 19" id="KW-0170">Cobalt</keyword>
<evidence type="ECO:0000256" key="5">
    <source>
        <dbReference type="ARBA" id="ARBA00004496"/>
    </source>
</evidence>
<dbReference type="AlphaFoldDB" id="A0AAE9ZIP7"/>
<dbReference type="PANTHER" id="PTHR43622">
    <property type="entry name" value="3-DEHYDROQUINATE SYNTHASE"/>
    <property type="match status" value="1"/>
</dbReference>
<evidence type="ECO:0000256" key="6">
    <source>
        <dbReference type="ARBA" id="ARBA00004661"/>
    </source>
</evidence>
<evidence type="ECO:0000256" key="2">
    <source>
        <dbReference type="ARBA" id="ARBA00001911"/>
    </source>
</evidence>
<evidence type="ECO:0000256" key="3">
    <source>
        <dbReference type="ARBA" id="ARBA00001947"/>
    </source>
</evidence>
<gene>
    <name evidence="19 22" type="primary">aroB</name>
    <name evidence="22" type="ORF">PUV54_00825</name>
</gene>
<keyword evidence="17 19" id="KW-0456">Lyase</keyword>
<evidence type="ECO:0000256" key="15">
    <source>
        <dbReference type="ARBA" id="ARBA00023027"/>
    </source>
</evidence>
<dbReference type="InterPro" id="IPR030960">
    <property type="entry name" value="DHQS/DOIS_N"/>
</dbReference>
<dbReference type="InterPro" id="IPR016037">
    <property type="entry name" value="DHQ_synth_AroB"/>
</dbReference>
<comment type="cofactor">
    <cofactor evidence="3">
        <name>Zn(2+)</name>
        <dbReference type="ChEBI" id="CHEBI:29105"/>
    </cofactor>
</comment>
<evidence type="ECO:0000256" key="16">
    <source>
        <dbReference type="ARBA" id="ARBA00023141"/>
    </source>
</evidence>
<organism evidence="22 23">
    <name type="scientific">Hyphococcus flavus</name>
    <dbReference type="NCBI Taxonomy" id="1866326"/>
    <lineage>
        <taxon>Bacteria</taxon>
        <taxon>Pseudomonadati</taxon>
        <taxon>Pseudomonadota</taxon>
        <taxon>Alphaproteobacteria</taxon>
        <taxon>Parvularculales</taxon>
        <taxon>Parvularculaceae</taxon>
        <taxon>Hyphococcus</taxon>
    </lineage>
</organism>
<dbReference type="GO" id="GO:0009423">
    <property type="term" value="P:chorismate biosynthetic process"/>
    <property type="evidence" value="ECO:0007669"/>
    <property type="project" value="UniProtKB-UniRule"/>
</dbReference>
<reference evidence="22" key="1">
    <citation type="submission" date="2023-02" db="EMBL/GenBank/DDBJ databases">
        <title>Genome sequence of Hyphococcus flavus.</title>
        <authorList>
            <person name="Rong J.-C."/>
            <person name="Zhao Q."/>
            <person name="Yi M."/>
            <person name="Wu J.-Y."/>
        </authorList>
    </citation>
    <scope>NUCLEOTIDE SEQUENCE</scope>
    <source>
        <strain evidence="22">MCCC 1K03223</strain>
    </source>
</reference>
<evidence type="ECO:0000256" key="14">
    <source>
        <dbReference type="ARBA" id="ARBA00022833"/>
    </source>
</evidence>
<dbReference type="InterPro" id="IPR056179">
    <property type="entry name" value="DHQS_C"/>
</dbReference>
<dbReference type="Gene3D" id="1.20.1090.10">
    <property type="entry name" value="Dehydroquinate synthase-like - alpha domain"/>
    <property type="match status" value="1"/>
</dbReference>
<keyword evidence="14 19" id="KW-0862">Zinc</keyword>
<dbReference type="KEGG" id="hfl:PUV54_00825"/>
<dbReference type="InterPro" id="IPR050071">
    <property type="entry name" value="Dehydroquinate_synthase"/>
</dbReference>
<keyword evidence="13 19" id="KW-0547">Nucleotide-binding</keyword>
<evidence type="ECO:0000256" key="12">
    <source>
        <dbReference type="ARBA" id="ARBA00022723"/>
    </source>
</evidence>
<evidence type="ECO:0000256" key="13">
    <source>
        <dbReference type="ARBA" id="ARBA00022741"/>
    </source>
</evidence>
<evidence type="ECO:0000256" key="19">
    <source>
        <dbReference type="HAMAP-Rule" id="MF_00110"/>
    </source>
</evidence>
<evidence type="ECO:0000256" key="18">
    <source>
        <dbReference type="ARBA" id="ARBA00023285"/>
    </source>
</evidence>
<evidence type="ECO:0000256" key="8">
    <source>
        <dbReference type="ARBA" id="ARBA00013031"/>
    </source>
</evidence>
<feature type="binding site" evidence="19">
    <location>
        <position position="250"/>
    </location>
    <ligand>
        <name>Zn(2+)</name>
        <dbReference type="ChEBI" id="CHEBI:29105"/>
    </ligand>
</feature>
<feature type="binding site" evidence="19">
    <location>
        <position position="268"/>
    </location>
    <ligand>
        <name>Zn(2+)</name>
        <dbReference type="ChEBI" id="CHEBI:29105"/>
    </ligand>
</feature>
<keyword evidence="16 19" id="KW-0057">Aromatic amino acid biosynthesis</keyword>
<dbReference type="Pfam" id="PF01761">
    <property type="entry name" value="DHQ_synthase"/>
    <property type="match status" value="1"/>
</dbReference>
<sequence>MTMQSVHVSLSERSYDILISEGLLEHAGAVLNPFLNRRYVAIVTDENVHSAQGDRLIAGLKAESVGFDFITLKPGEATKSFGQLEELTSQLLDLGIERNDLVLAFGGGVIGDLTGFACSILRRGCRFAQIPTTLLAQVDSAVGGKTAVNVKQGKNLVGAFHQPALVLCDVAALNTLSERELRAGYAEVVKYGLIADAPFFKWLEANGPALLNGDIATRTQAVKRSCELKAAIVEEDEKEDGARALLNLGHTFGHAFEAAFGYSGKFLHGEAVALGTVFAFEYSVRLGRCAPNDAERVKRHLKLSGLPIGIDNLPGPVSADQLISFMMQDKKVQQGALTLILPDGIGAAKVVKDADYDDVKQFLINKIGA</sequence>
<evidence type="ECO:0000259" key="20">
    <source>
        <dbReference type="Pfam" id="PF01761"/>
    </source>
</evidence>
<evidence type="ECO:0000256" key="11">
    <source>
        <dbReference type="ARBA" id="ARBA00022605"/>
    </source>
</evidence>
<dbReference type="GO" id="GO:0008652">
    <property type="term" value="P:amino acid biosynthetic process"/>
    <property type="evidence" value="ECO:0007669"/>
    <property type="project" value="UniProtKB-KW"/>
</dbReference>
<dbReference type="HAMAP" id="MF_00110">
    <property type="entry name" value="DHQ_synthase"/>
    <property type="match status" value="1"/>
</dbReference>
<dbReference type="Gene3D" id="3.40.50.1970">
    <property type="match status" value="1"/>
</dbReference>
<dbReference type="FunFam" id="3.40.50.1970:FF:000007">
    <property type="entry name" value="Pentafunctional AROM polypeptide"/>
    <property type="match status" value="1"/>
</dbReference>
<dbReference type="CDD" id="cd08195">
    <property type="entry name" value="DHQS"/>
    <property type="match status" value="1"/>
</dbReference>
<evidence type="ECO:0000259" key="21">
    <source>
        <dbReference type="Pfam" id="PF24621"/>
    </source>
</evidence>
<dbReference type="RefSeq" id="WP_274493618.1">
    <property type="nucleotide sequence ID" value="NZ_CP118166.1"/>
</dbReference>
<evidence type="ECO:0000313" key="22">
    <source>
        <dbReference type="EMBL" id="WDI31731.1"/>
    </source>
</evidence>
<evidence type="ECO:0000256" key="17">
    <source>
        <dbReference type="ARBA" id="ARBA00023239"/>
    </source>
</evidence>
<dbReference type="PANTHER" id="PTHR43622:SF7">
    <property type="entry name" value="3-DEHYDROQUINATE SYNTHASE, CHLOROPLASTIC"/>
    <property type="match status" value="1"/>
</dbReference>
<accession>A0AAE9ZIP7</accession>
<dbReference type="EC" id="4.2.3.4" evidence="8 19"/>
<feature type="binding site" evidence="19">
    <location>
        <position position="187"/>
    </location>
    <ligand>
        <name>Zn(2+)</name>
        <dbReference type="ChEBI" id="CHEBI:29105"/>
    </ligand>
</feature>
<comment type="pathway">
    <text evidence="6 19">Metabolic intermediate biosynthesis; chorismate biosynthesis; chorismate from D-erythrose 4-phosphate and phosphoenolpyruvate: step 2/7.</text>
</comment>
<evidence type="ECO:0000256" key="10">
    <source>
        <dbReference type="ARBA" id="ARBA00022490"/>
    </source>
</evidence>
<comment type="similarity">
    <text evidence="7 19">Belongs to the sugar phosphate cyclases superfamily. Dehydroquinate synthase family.</text>
</comment>
<feature type="domain" description="3-dehydroquinate synthase C-terminal" evidence="21">
    <location>
        <begin position="184"/>
        <end position="332"/>
    </location>
</feature>
<keyword evidence="12 19" id="KW-0479">Metal-binding</keyword>